<protein>
    <submittedName>
        <fullName evidence="1">Uncharacterized protein</fullName>
    </submittedName>
</protein>
<reference evidence="1" key="1">
    <citation type="submission" date="2014-09" db="EMBL/GenBank/DDBJ databases">
        <authorList>
            <person name="Magalhaes I.L.F."/>
            <person name="Oliveira U."/>
            <person name="Santos F.R."/>
            <person name="Vidigal T.H.D.A."/>
            <person name="Brescovit A.D."/>
            <person name="Santos A.J."/>
        </authorList>
    </citation>
    <scope>NUCLEOTIDE SEQUENCE</scope>
    <source>
        <tissue evidence="1">Shoot tissue taken approximately 20 cm above the soil surface</tissue>
    </source>
</reference>
<proteinExistence type="predicted"/>
<dbReference type="AlphaFoldDB" id="A0A0A9F6U7"/>
<accession>A0A0A9F6U7</accession>
<name>A0A0A9F6U7_ARUDO</name>
<sequence>MPCPLYRWWLALTKLNNQMILSLPLTT</sequence>
<organism evidence="1">
    <name type="scientific">Arundo donax</name>
    <name type="common">Giant reed</name>
    <name type="synonym">Donax arundinaceus</name>
    <dbReference type="NCBI Taxonomy" id="35708"/>
    <lineage>
        <taxon>Eukaryota</taxon>
        <taxon>Viridiplantae</taxon>
        <taxon>Streptophyta</taxon>
        <taxon>Embryophyta</taxon>
        <taxon>Tracheophyta</taxon>
        <taxon>Spermatophyta</taxon>
        <taxon>Magnoliopsida</taxon>
        <taxon>Liliopsida</taxon>
        <taxon>Poales</taxon>
        <taxon>Poaceae</taxon>
        <taxon>PACMAD clade</taxon>
        <taxon>Arundinoideae</taxon>
        <taxon>Arundineae</taxon>
        <taxon>Arundo</taxon>
    </lineage>
</organism>
<dbReference type="EMBL" id="GBRH01193903">
    <property type="protein sequence ID" value="JAE03993.1"/>
    <property type="molecule type" value="Transcribed_RNA"/>
</dbReference>
<evidence type="ECO:0000313" key="1">
    <source>
        <dbReference type="EMBL" id="JAE03993.1"/>
    </source>
</evidence>
<reference evidence="1" key="2">
    <citation type="journal article" date="2015" name="Data Brief">
        <title>Shoot transcriptome of the giant reed, Arundo donax.</title>
        <authorList>
            <person name="Barrero R.A."/>
            <person name="Guerrero F.D."/>
            <person name="Moolhuijzen P."/>
            <person name="Goolsby J.A."/>
            <person name="Tidwell J."/>
            <person name="Bellgard S.E."/>
            <person name="Bellgard M.I."/>
        </authorList>
    </citation>
    <scope>NUCLEOTIDE SEQUENCE</scope>
    <source>
        <tissue evidence="1">Shoot tissue taken approximately 20 cm above the soil surface</tissue>
    </source>
</reference>